<dbReference type="Gene3D" id="2.60.120.200">
    <property type="match status" value="1"/>
</dbReference>
<sequence length="1354" mass="151348" precursor="true">MKIVFLPALTLLCLPVAASATEWQPSEIEFFEQRIRPVLVEQCYECHNTSETAEAELSLDYHDALRQGGESGTLLPKDPADSLLLKVLKHEIEGLEMPEGGEKLDDDVIADFEKWMSMGAPDPRSEPPTEDELASSTSWPVIREKRKQWWSFQPIIRPEIPAAKSNAENSNAENSNAENSNAARDHAIDRFVQAKMEASGLVPAGRAERSVLARRLSFALVGLPPTPASIAQFVDDPSQGAYEKYVDRLLNSDHFGERWARHWMDWIRYAESHGSEGDPRIAGAHHYRDYLIRALNDDVPYDEMVREHIAGDLLDTPRINDQLGINESQLATAHWRMVFHGFAPTDAMEEKMRFTDDSVNVFSKAFLGLTVSCARCHDHKFDAISQADYYALFGIVGSTRPARAAIDSPDRLNRNRESLAALKSQIRDKIATSWLDLVSSDDELLDAISQDKARLTPVAKFFQSLREADDFPAAWQRLSANVAASSNTEQSEAVRHWDLSQPVDHKAWFAYGNGTVDQASPAGEFTIAEAGELVVRDILPSGVFSHLLSDKHAAVFTSPSFPLDDEYDLWLRVDGDGAAISRFVVQDYPRNGTVFPFTKLNQKEQPGWRWQKYDLSYWKGDDIHIEMATANDSAILVQGKDRSWFGIRDAVVVPKNTPWNSDLNKEWLQPILKRAEADSPTSMVEFAGLLRRSIRDAVAAWQRKDLSDAEAILLDQCVKSGILANTLESLEKVEPLVQRYRQLESVIPVPRRAPALAEWAGADQPLYLRGDHKQPVEKVPRRFLEAFDGTPYQSKLSGRRELAASVLNESNPLTSRVIVNRIWHHLFGRGIVGTNDNFGRLGETPTHPELLDYLASEFRSSDDWSIKSMIRRIVTSDTWCQDAVSSAPAKTIDPTNKFYSHWSVTRLEAEAIRDAVLSVAGKLDAGMYGQAVAGKSSRRSVYVKVIRNALDPFLATFDAPVPFSSKGRRDVTNVPAQSLLMMNDSFVLDAARKFSGRSFKQDAIDDDRQRVGWLWREALGRRPTDEEIQSAIAFVESSSAMYGEMTEHRRQLQSDFDRHDAELQSIVDAAVKRIGAASVDSGSTDLHPISEWSFESSADDQVGQLDLKLEGSASISKGALILDGNGFARTSAVVKPLHEKTLEAVVQLSTLEQAAGGVMTVQDLSGTVFDSIVFAEKAKGQWLSGSEHHRRSKSFDGQSETDAANKPVHLAISYAVDGRIICYRNGHVYGTSYKASRQSFSENDFEVVFGMRHGKAPSGNRMLRGRILHARLYDRVLTLDEVHAAAIETVNAISPEQIEQTLSRSELKRRNELQVRLKSLRSEMATLPVNVEANQAWVDIAHSLFNMKEFIYVR</sequence>
<gene>
    <name evidence="6" type="ORF">K239x_22740</name>
</gene>
<feature type="domain" description="DUF1553" evidence="4">
    <location>
        <begin position="798"/>
        <end position="1034"/>
    </location>
</feature>
<keyword evidence="7" id="KW-1185">Reference proteome</keyword>
<dbReference type="InterPro" id="IPR013320">
    <property type="entry name" value="ConA-like_dom_sf"/>
</dbReference>
<feature type="compositionally biased region" description="Low complexity" evidence="1">
    <location>
        <begin position="162"/>
        <end position="182"/>
    </location>
</feature>
<evidence type="ECO:0000313" key="7">
    <source>
        <dbReference type="Proteomes" id="UP000319817"/>
    </source>
</evidence>
<proteinExistence type="predicted"/>
<evidence type="ECO:0000259" key="4">
    <source>
        <dbReference type="Pfam" id="PF07587"/>
    </source>
</evidence>
<protein>
    <submittedName>
        <fullName evidence="6">Planctomycete cytochrome C</fullName>
    </submittedName>
</protein>
<evidence type="ECO:0000259" key="3">
    <source>
        <dbReference type="Pfam" id="PF07583"/>
    </source>
</evidence>
<feature type="region of interest" description="Disordered" evidence="1">
    <location>
        <begin position="118"/>
        <end position="137"/>
    </location>
</feature>
<name>A0A517NT70_9BACT</name>
<accession>A0A517NT70</accession>
<dbReference type="SUPFAM" id="SSF49899">
    <property type="entry name" value="Concanavalin A-like lectins/glucanases"/>
    <property type="match status" value="1"/>
</dbReference>
<dbReference type="Pfam" id="PF07583">
    <property type="entry name" value="PSCyt2"/>
    <property type="match status" value="1"/>
</dbReference>
<dbReference type="RefSeq" id="WP_419189922.1">
    <property type="nucleotide sequence ID" value="NZ_CP036526.1"/>
</dbReference>
<feature type="region of interest" description="Disordered" evidence="1">
    <location>
        <begin position="161"/>
        <end position="182"/>
    </location>
</feature>
<evidence type="ECO:0000259" key="5">
    <source>
        <dbReference type="Pfam" id="PF07635"/>
    </source>
</evidence>
<dbReference type="Proteomes" id="UP000319817">
    <property type="component" value="Chromosome"/>
</dbReference>
<dbReference type="PANTHER" id="PTHR35889:SF3">
    <property type="entry name" value="F-BOX DOMAIN-CONTAINING PROTEIN"/>
    <property type="match status" value="1"/>
</dbReference>
<evidence type="ECO:0000313" key="6">
    <source>
        <dbReference type="EMBL" id="QDT10318.1"/>
    </source>
</evidence>
<dbReference type="Pfam" id="PF07635">
    <property type="entry name" value="PSCyt1"/>
    <property type="match status" value="1"/>
</dbReference>
<feature type="chain" id="PRO_5022246075" evidence="2">
    <location>
        <begin position="21"/>
        <end position="1354"/>
    </location>
</feature>
<dbReference type="PANTHER" id="PTHR35889">
    <property type="entry name" value="CYCLOINULO-OLIGOSACCHARIDE FRUCTANOTRANSFERASE-RELATED"/>
    <property type="match status" value="1"/>
</dbReference>
<dbReference type="Pfam" id="PF13385">
    <property type="entry name" value="Laminin_G_3"/>
    <property type="match status" value="1"/>
</dbReference>
<dbReference type="InterPro" id="IPR011429">
    <property type="entry name" value="Cyt_c_Planctomycete-type"/>
</dbReference>
<feature type="domain" description="DUF1549" evidence="3">
    <location>
        <begin position="188"/>
        <end position="399"/>
    </location>
</feature>
<dbReference type="EMBL" id="CP036526">
    <property type="protein sequence ID" value="QDT10318.1"/>
    <property type="molecule type" value="Genomic_DNA"/>
</dbReference>
<feature type="domain" description="Cytochrome C Planctomycete-type" evidence="5">
    <location>
        <begin position="43"/>
        <end position="98"/>
    </location>
</feature>
<evidence type="ECO:0000256" key="2">
    <source>
        <dbReference type="SAM" id="SignalP"/>
    </source>
</evidence>
<keyword evidence="2" id="KW-0732">Signal</keyword>
<dbReference type="InterPro" id="IPR011444">
    <property type="entry name" value="DUF1549"/>
</dbReference>
<dbReference type="InterPro" id="IPR022655">
    <property type="entry name" value="DUF1553"/>
</dbReference>
<evidence type="ECO:0000256" key="1">
    <source>
        <dbReference type="SAM" id="MobiDB-lite"/>
    </source>
</evidence>
<feature type="signal peptide" evidence="2">
    <location>
        <begin position="1"/>
        <end position="20"/>
    </location>
</feature>
<dbReference type="Pfam" id="PF07587">
    <property type="entry name" value="PSD1"/>
    <property type="match status" value="1"/>
</dbReference>
<organism evidence="6 7">
    <name type="scientific">Stieleria marina</name>
    <dbReference type="NCBI Taxonomy" id="1930275"/>
    <lineage>
        <taxon>Bacteria</taxon>
        <taxon>Pseudomonadati</taxon>
        <taxon>Planctomycetota</taxon>
        <taxon>Planctomycetia</taxon>
        <taxon>Pirellulales</taxon>
        <taxon>Pirellulaceae</taxon>
        <taxon>Stieleria</taxon>
    </lineage>
</organism>
<reference evidence="6 7" key="1">
    <citation type="submission" date="2019-02" db="EMBL/GenBank/DDBJ databases">
        <title>Deep-cultivation of Planctomycetes and their phenomic and genomic characterization uncovers novel biology.</title>
        <authorList>
            <person name="Wiegand S."/>
            <person name="Jogler M."/>
            <person name="Boedeker C."/>
            <person name="Pinto D."/>
            <person name="Vollmers J."/>
            <person name="Rivas-Marin E."/>
            <person name="Kohn T."/>
            <person name="Peeters S.H."/>
            <person name="Heuer A."/>
            <person name="Rast P."/>
            <person name="Oberbeckmann S."/>
            <person name="Bunk B."/>
            <person name="Jeske O."/>
            <person name="Meyerdierks A."/>
            <person name="Storesund J.E."/>
            <person name="Kallscheuer N."/>
            <person name="Luecker S."/>
            <person name="Lage O.M."/>
            <person name="Pohl T."/>
            <person name="Merkel B.J."/>
            <person name="Hornburger P."/>
            <person name="Mueller R.-W."/>
            <person name="Bruemmer F."/>
            <person name="Labrenz M."/>
            <person name="Spormann A.M."/>
            <person name="Op den Camp H."/>
            <person name="Overmann J."/>
            <person name="Amann R."/>
            <person name="Jetten M.S.M."/>
            <person name="Mascher T."/>
            <person name="Medema M.H."/>
            <person name="Devos D.P."/>
            <person name="Kaster A.-K."/>
            <person name="Ovreas L."/>
            <person name="Rohde M."/>
            <person name="Galperin M.Y."/>
            <person name="Jogler C."/>
        </authorList>
    </citation>
    <scope>NUCLEOTIDE SEQUENCE [LARGE SCALE GENOMIC DNA]</scope>
    <source>
        <strain evidence="6 7">K23_9</strain>
    </source>
</reference>